<evidence type="ECO:0000313" key="3">
    <source>
        <dbReference type="Proteomes" id="UP000051952"/>
    </source>
</evidence>
<dbReference type="AlphaFoldDB" id="A0A0S4JPH6"/>
<feature type="compositionally biased region" description="Polar residues" evidence="1">
    <location>
        <begin position="40"/>
        <end position="49"/>
    </location>
</feature>
<accession>A0A0S4JPH6</accession>
<feature type="compositionally biased region" description="Basic and acidic residues" evidence="1">
    <location>
        <begin position="156"/>
        <end position="165"/>
    </location>
</feature>
<gene>
    <name evidence="2" type="ORF">BSAL_35740</name>
</gene>
<feature type="region of interest" description="Disordered" evidence="1">
    <location>
        <begin position="87"/>
        <end position="118"/>
    </location>
</feature>
<feature type="region of interest" description="Disordered" evidence="1">
    <location>
        <begin position="137"/>
        <end position="165"/>
    </location>
</feature>
<feature type="compositionally biased region" description="Polar residues" evidence="1">
    <location>
        <begin position="91"/>
        <end position="108"/>
    </location>
</feature>
<dbReference type="Proteomes" id="UP000051952">
    <property type="component" value="Unassembled WGS sequence"/>
</dbReference>
<proteinExistence type="predicted"/>
<feature type="compositionally biased region" description="Polar residues" evidence="1">
    <location>
        <begin position="142"/>
        <end position="151"/>
    </location>
</feature>
<evidence type="ECO:0000256" key="1">
    <source>
        <dbReference type="SAM" id="MobiDB-lite"/>
    </source>
</evidence>
<dbReference type="VEuPathDB" id="TriTrypDB:BSAL_35740"/>
<organism evidence="2 3">
    <name type="scientific">Bodo saltans</name>
    <name type="common">Flagellated protozoan</name>
    <dbReference type="NCBI Taxonomy" id="75058"/>
    <lineage>
        <taxon>Eukaryota</taxon>
        <taxon>Discoba</taxon>
        <taxon>Euglenozoa</taxon>
        <taxon>Kinetoplastea</taxon>
        <taxon>Metakinetoplastina</taxon>
        <taxon>Eubodonida</taxon>
        <taxon>Bodonidae</taxon>
        <taxon>Bodo</taxon>
    </lineage>
</organism>
<dbReference type="EMBL" id="CYKH01002009">
    <property type="protein sequence ID" value="CUG92144.1"/>
    <property type="molecule type" value="Genomic_DNA"/>
</dbReference>
<protein>
    <submittedName>
        <fullName evidence="2">Uncharacterized protein</fullName>
    </submittedName>
</protein>
<feature type="region of interest" description="Disordered" evidence="1">
    <location>
        <begin position="27"/>
        <end position="49"/>
    </location>
</feature>
<reference evidence="3" key="1">
    <citation type="submission" date="2015-09" db="EMBL/GenBank/DDBJ databases">
        <authorList>
            <consortium name="Pathogen Informatics"/>
        </authorList>
    </citation>
    <scope>NUCLEOTIDE SEQUENCE [LARGE SCALE GENOMIC DNA]</scope>
    <source>
        <strain evidence="3">Lake Konstanz</strain>
    </source>
</reference>
<keyword evidence="3" id="KW-1185">Reference proteome</keyword>
<evidence type="ECO:0000313" key="2">
    <source>
        <dbReference type="EMBL" id="CUG92144.1"/>
    </source>
</evidence>
<sequence length="239" mass="26739">MQSDDEWAQDIFRTLGARYHRAIRRPHPDWVTNSSSSNSRGTNHSDNTTLLSMSIDGTVAYQTDSRLMSGEFSANTAEPLDYSCMLPPALRNQSAPKRSGQPLQSSSLIGGEQNDPTEEEPWLPVCFYAQMLGTTETHHSVSHPNSPTNASPPKGRNFDEGSDGRRWKERLSTHARLVRSANIREELEAKMFSGVEERATTCASELQEMILAVRRWNAVALDAQRQLKVSRAIDIPRVN</sequence>
<name>A0A0S4JPH6_BODSA</name>